<keyword evidence="9" id="KW-0830">Ubiquinone</keyword>
<evidence type="ECO:0000313" key="10">
    <source>
        <dbReference type="EMBL" id="AUT18205.1"/>
    </source>
</evidence>
<dbReference type="EC" id="7.1.1.2" evidence="9"/>
<sequence length="117" mass="14071">MFSIMSISLISLIIPSIMALLSILISKKKNFNREKFSPFECGFDPKSQPRMPFSIQFFMITIIFLIFDVEISIIFPLILTYEINSKLYWYLTTIFFMIILILGIFYEWFMNYLNWKF</sequence>
<comment type="catalytic activity">
    <reaction evidence="8 9">
        <text>a ubiquinone + NADH + 5 H(+)(in) = a ubiquinol + NAD(+) + 4 H(+)(out)</text>
        <dbReference type="Rhea" id="RHEA:29091"/>
        <dbReference type="Rhea" id="RHEA-COMP:9565"/>
        <dbReference type="Rhea" id="RHEA-COMP:9566"/>
        <dbReference type="ChEBI" id="CHEBI:15378"/>
        <dbReference type="ChEBI" id="CHEBI:16389"/>
        <dbReference type="ChEBI" id="CHEBI:17976"/>
        <dbReference type="ChEBI" id="CHEBI:57540"/>
        <dbReference type="ChEBI" id="CHEBI:57945"/>
        <dbReference type="EC" id="7.1.1.2"/>
    </reaction>
</comment>
<evidence type="ECO:0000256" key="4">
    <source>
        <dbReference type="ARBA" id="ARBA00022448"/>
    </source>
</evidence>
<name>A0A3G1ND87_9NEOP</name>
<dbReference type="RefSeq" id="YP_009459940.1">
    <property type="nucleotide sequence ID" value="NC_036955.1"/>
</dbReference>
<dbReference type="CTD" id="4537"/>
<evidence type="ECO:0000256" key="2">
    <source>
        <dbReference type="ARBA" id="ARBA00008472"/>
    </source>
</evidence>
<keyword evidence="9" id="KW-0520">NAD</keyword>
<keyword evidence="9" id="KW-0249">Electron transport</keyword>
<dbReference type="EMBL" id="MG669126">
    <property type="protein sequence ID" value="AUT18205.1"/>
    <property type="molecule type" value="Genomic_DNA"/>
</dbReference>
<keyword evidence="4 9" id="KW-0813">Transport</keyword>
<proteinExistence type="inferred from homology"/>
<keyword evidence="9" id="KW-0679">Respiratory chain</keyword>
<dbReference type="GeneID" id="35987373"/>
<dbReference type="PANTHER" id="PTHR11058:SF9">
    <property type="entry name" value="NADH-UBIQUINONE OXIDOREDUCTASE CHAIN 3"/>
    <property type="match status" value="1"/>
</dbReference>
<evidence type="ECO:0000256" key="6">
    <source>
        <dbReference type="ARBA" id="ARBA00022989"/>
    </source>
</evidence>
<dbReference type="InterPro" id="IPR038430">
    <property type="entry name" value="NDAH_ubi_oxred_su3_sf"/>
</dbReference>
<evidence type="ECO:0000256" key="8">
    <source>
        <dbReference type="ARBA" id="ARBA00049551"/>
    </source>
</evidence>
<dbReference type="GO" id="GO:0008137">
    <property type="term" value="F:NADH dehydrogenase (ubiquinone) activity"/>
    <property type="evidence" value="ECO:0007669"/>
    <property type="project" value="UniProtKB-UniRule"/>
</dbReference>
<keyword evidence="5 9" id="KW-0812">Transmembrane</keyword>
<geneLocation type="mitochondrion" evidence="10"/>
<feature type="transmembrane region" description="Helical" evidence="9">
    <location>
        <begin position="57"/>
        <end position="81"/>
    </location>
</feature>
<reference evidence="10" key="1">
    <citation type="journal article" date="2017" name="AIMS Genet">
        <title>Our love-hate relationship with DNA barcodes, the Y2K problem, and the search for next generation barcodes.</title>
        <authorList>
            <person name="Marcus J.M."/>
        </authorList>
    </citation>
    <scope>NUCLEOTIDE SEQUENCE</scope>
</reference>
<protein>
    <recommendedName>
        <fullName evidence="3 9">NADH-ubiquinone oxidoreductase chain 3</fullName>
        <ecNumber evidence="9">7.1.1.2</ecNumber>
    </recommendedName>
</protein>
<dbReference type="GO" id="GO:0030964">
    <property type="term" value="C:NADH dehydrogenase complex"/>
    <property type="evidence" value="ECO:0007669"/>
    <property type="project" value="TreeGrafter"/>
</dbReference>
<comment type="function">
    <text evidence="9">Core subunit of the mitochondrial membrane respiratory chain NADH dehydrogenase (Complex I) which catalyzes electron transfer from NADH through the respiratory chain, using ubiquinone as an electron acceptor. Essential for the catalytic activity of complex I.</text>
</comment>
<comment type="subcellular location">
    <subcellularLocation>
        <location evidence="1">Membrane</location>
    </subcellularLocation>
    <subcellularLocation>
        <location evidence="9">Mitochondrion membrane</location>
        <topology evidence="9">Multi-pass membrane protein</topology>
    </subcellularLocation>
</comment>
<keyword evidence="6 9" id="KW-1133">Transmembrane helix</keyword>
<dbReference type="Gene3D" id="1.20.58.1610">
    <property type="entry name" value="NADH:ubiquinone/plastoquinone oxidoreductase, chain 3"/>
    <property type="match status" value="1"/>
</dbReference>
<accession>A0A3G1ND87</accession>
<evidence type="ECO:0000256" key="3">
    <source>
        <dbReference type="ARBA" id="ARBA00021007"/>
    </source>
</evidence>
<evidence type="ECO:0000256" key="7">
    <source>
        <dbReference type="ARBA" id="ARBA00023136"/>
    </source>
</evidence>
<dbReference type="GO" id="GO:0031966">
    <property type="term" value="C:mitochondrial membrane"/>
    <property type="evidence" value="ECO:0007669"/>
    <property type="project" value="UniProtKB-SubCell"/>
</dbReference>
<keyword evidence="9" id="KW-1278">Translocase</keyword>
<feature type="transmembrane region" description="Helical" evidence="9">
    <location>
        <begin position="87"/>
        <end position="109"/>
    </location>
</feature>
<comment type="similarity">
    <text evidence="2 9">Belongs to the complex I subunit 3 family.</text>
</comment>
<gene>
    <name evidence="10" type="primary">ND3</name>
</gene>
<dbReference type="AlphaFoldDB" id="A0A3G1ND87"/>
<evidence type="ECO:0000256" key="5">
    <source>
        <dbReference type="ARBA" id="ARBA00022692"/>
    </source>
</evidence>
<dbReference type="PANTHER" id="PTHR11058">
    <property type="entry name" value="NADH-UBIQUINONE OXIDOREDUCTASE CHAIN 3"/>
    <property type="match status" value="1"/>
</dbReference>
<evidence type="ECO:0000256" key="9">
    <source>
        <dbReference type="RuleBase" id="RU003640"/>
    </source>
</evidence>
<dbReference type="InterPro" id="IPR000440">
    <property type="entry name" value="NADH_UbQ/plastoQ_OxRdtase_su3"/>
</dbReference>
<evidence type="ECO:0000256" key="1">
    <source>
        <dbReference type="ARBA" id="ARBA00004370"/>
    </source>
</evidence>
<organism evidence="10">
    <name type="scientific">Cheumatopsyche analis</name>
    <dbReference type="NCBI Taxonomy" id="763291"/>
    <lineage>
        <taxon>Eukaryota</taxon>
        <taxon>Metazoa</taxon>
        <taxon>Ecdysozoa</taxon>
        <taxon>Arthropoda</taxon>
        <taxon>Hexapoda</taxon>
        <taxon>Insecta</taxon>
        <taxon>Pterygota</taxon>
        <taxon>Neoptera</taxon>
        <taxon>Endopterygota</taxon>
        <taxon>Trichoptera</taxon>
        <taxon>Annulipalpia</taxon>
        <taxon>Hydropsychoidea</taxon>
        <taxon>Hydropsychidae</taxon>
        <taxon>Hydropsychinae</taxon>
        <taxon>Cheumatopsyche</taxon>
    </lineage>
</organism>
<feature type="transmembrane region" description="Helical" evidence="9">
    <location>
        <begin position="6"/>
        <end position="25"/>
    </location>
</feature>
<dbReference type="Pfam" id="PF00507">
    <property type="entry name" value="Oxidored_q4"/>
    <property type="match status" value="1"/>
</dbReference>
<keyword evidence="7 9" id="KW-0472">Membrane</keyword>
<keyword evidence="9 10" id="KW-0496">Mitochondrion</keyword>